<dbReference type="EMBL" id="AZBU02000010">
    <property type="protein sequence ID" value="TKR62657.1"/>
    <property type="molecule type" value="Genomic_DNA"/>
</dbReference>
<dbReference type="AlphaFoldDB" id="A0A4U5M1V6"/>
<keyword evidence="1" id="KW-1133">Transmembrane helix</keyword>
<keyword evidence="1" id="KW-0472">Membrane</keyword>
<evidence type="ECO:0000313" key="2">
    <source>
        <dbReference type="EMBL" id="TKR62657.1"/>
    </source>
</evidence>
<evidence type="ECO:0000313" key="3">
    <source>
        <dbReference type="Proteomes" id="UP000298663"/>
    </source>
</evidence>
<sequence>MIQIGVLQCCATPMFASVGAVQLLDYDYLNISSHLMKMASTIITIEPILSLALSLDRLKIICGYQFPPLIITVILQCFQPSLFVCTFFLILAYILGALYLLILFTPYASFQTLPGQFLTYFEMKKPYSYLVQKIASSAIIGFSLLNLVVYVIVICYLLKMQLMMTSSSTVPKIAKHEKSILIYALVRFLLDLILTLLYTFVPFEPNPVTFFCIYMGYNVNNLLVPTILHLVINKCVNSLRMTLECRFQDSQKKIL</sequence>
<proteinExistence type="predicted"/>
<feature type="transmembrane region" description="Helical" evidence="1">
    <location>
        <begin position="207"/>
        <end position="232"/>
    </location>
</feature>
<keyword evidence="1" id="KW-0812">Transmembrane</keyword>
<evidence type="ECO:0000256" key="1">
    <source>
        <dbReference type="SAM" id="Phobius"/>
    </source>
</evidence>
<reference evidence="2 3" key="2">
    <citation type="journal article" date="2019" name="G3 (Bethesda)">
        <title>Hybrid Assembly of the Genome of the Entomopathogenic Nematode Steinernema carpocapsae Identifies the X-Chromosome.</title>
        <authorList>
            <person name="Serra L."/>
            <person name="Macchietto M."/>
            <person name="Macias-Munoz A."/>
            <person name="McGill C.J."/>
            <person name="Rodriguez I.M."/>
            <person name="Rodriguez B."/>
            <person name="Murad R."/>
            <person name="Mortazavi A."/>
        </authorList>
    </citation>
    <scope>NUCLEOTIDE SEQUENCE [LARGE SCALE GENOMIC DNA]</scope>
    <source>
        <strain evidence="2 3">ALL</strain>
    </source>
</reference>
<keyword evidence="3" id="KW-1185">Reference proteome</keyword>
<accession>A0A4U5M1V6</accession>
<feature type="transmembrane region" description="Helical" evidence="1">
    <location>
        <begin position="82"/>
        <end position="104"/>
    </location>
</feature>
<name>A0A4U5M1V6_STECR</name>
<gene>
    <name evidence="2" type="ORF">L596_026584</name>
</gene>
<evidence type="ECO:0008006" key="4">
    <source>
        <dbReference type="Google" id="ProtNLM"/>
    </source>
</evidence>
<feature type="transmembrane region" description="Helical" evidence="1">
    <location>
        <begin position="180"/>
        <end position="201"/>
    </location>
</feature>
<reference evidence="2 3" key="1">
    <citation type="journal article" date="2015" name="Genome Biol.">
        <title>Comparative genomics of Steinernema reveals deeply conserved gene regulatory networks.</title>
        <authorList>
            <person name="Dillman A.R."/>
            <person name="Macchietto M."/>
            <person name="Porter C.F."/>
            <person name="Rogers A."/>
            <person name="Williams B."/>
            <person name="Antoshechkin I."/>
            <person name="Lee M.M."/>
            <person name="Goodwin Z."/>
            <person name="Lu X."/>
            <person name="Lewis E.E."/>
            <person name="Goodrich-Blair H."/>
            <person name="Stock S.P."/>
            <person name="Adams B.J."/>
            <person name="Sternberg P.W."/>
            <person name="Mortazavi A."/>
        </authorList>
    </citation>
    <scope>NUCLEOTIDE SEQUENCE [LARGE SCALE GENOMIC DNA]</scope>
    <source>
        <strain evidence="2 3">ALL</strain>
    </source>
</reference>
<organism evidence="2 3">
    <name type="scientific">Steinernema carpocapsae</name>
    <name type="common">Entomopathogenic nematode</name>
    <dbReference type="NCBI Taxonomy" id="34508"/>
    <lineage>
        <taxon>Eukaryota</taxon>
        <taxon>Metazoa</taxon>
        <taxon>Ecdysozoa</taxon>
        <taxon>Nematoda</taxon>
        <taxon>Chromadorea</taxon>
        <taxon>Rhabditida</taxon>
        <taxon>Tylenchina</taxon>
        <taxon>Panagrolaimomorpha</taxon>
        <taxon>Strongyloidoidea</taxon>
        <taxon>Steinernematidae</taxon>
        <taxon>Steinernema</taxon>
    </lineage>
</organism>
<protein>
    <recommendedName>
        <fullName evidence="4">7TM GPCR serpentine receptor class x (Srx) domain-containing protein</fullName>
    </recommendedName>
</protein>
<dbReference type="Proteomes" id="UP000298663">
    <property type="component" value="Unassembled WGS sequence"/>
</dbReference>
<comment type="caution">
    <text evidence="2">The sequence shown here is derived from an EMBL/GenBank/DDBJ whole genome shotgun (WGS) entry which is preliminary data.</text>
</comment>
<feature type="transmembrane region" description="Helical" evidence="1">
    <location>
        <begin position="134"/>
        <end position="159"/>
    </location>
</feature>